<evidence type="ECO:0000313" key="1">
    <source>
        <dbReference type="EMBL" id="CAH6723931.1"/>
    </source>
</evidence>
<keyword evidence="2" id="KW-1185">Reference proteome</keyword>
<proteinExistence type="predicted"/>
<reference evidence="1" key="1">
    <citation type="submission" date="2022-06" db="EMBL/GenBank/DDBJ databases">
        <authorList>
            <person name="Legras J.-L."/>
            <person name="Devillers H."/>
            <person name="Grondin C."/>
        </authorList>
    </citation>
    <scope>NUCLEOTIDE SEQUENCE</scope>
    <source>
        <strain evidence="1">CLIB 1444</strain>
    </source>
</reference>
<organism evidence="1 2">
    <name type="scientific">[Candida] jaroonii</name>
    <dbReference type="NCBI Taxonomy" id="467808"/>
    <lineage>
        <taxon>Eukaryota</taxon>
        <taxon>Fungi</taxon>
        <taxon>Dikarya</taxon>
        <taxon>Ascomycota</taxon>
        <taxon>Saccharomycotina</taxon>
        <taxon>Pichiomycetes</taxon>
        <taxon>Debaryomycetaceae</taxon>
        <taxon>Yamadazyma</taxon>
    </lineage>
</organism>
<sequence>MASLDKSLDDIISSTRGKRFSGKKKIVGKKQVNKTTLKPKTFQKLANKATARASTLLDSSYATKVVVYGLPKDLKQDSIKEFFQSQVGGVSNIACSYNERGQFKGIATIIFNSAKAASRAVEKYNGAPIDNGSNKLKLELIIDPTKKPLSTRITANAKPTKSLTQRIKAVGVPVKKAGAKGGKPPVKGQAVKGQAKGPKPAKKKAPKREKKTVEQLDQEMADYFEN</sequence>
<comment type="caution">
    <text evidence="1">The sequence shown here is derived from an EMBL/GenBank/DDBJ whole genome shotgun (WGS) entry which is preliminary data.</text>
</comment>
<dbReference type="EMBL" id="CALSDN010000023">
    <property type="protein sequence ID" value="CAH6723931.1"/>
    <property type="molecule type" value="Genomic_DNA"/>
</dbReference>
<name>A0ACA9YG47_9ASCO</name>
<accession>A0ACA9YG47</accession>
<dbReference type="Proteomes" id="UP001152531">
    <property type="component" value="Unassembled WGS sequence"/>
</dbReference>
<gene>
    <name evidence="1" type="ORF">CLIB1444_23S00672</name>
</gene>
<protein>
    <submittedName>
        <fullName evidence="1">RNA annealing protein Yra1p</fullName>
    </submittedName>
</protein>
<evidence type="ECO:0000313" key="2">
    <source>
        <dbReference type="Proteomes" id="UP001152531"/>
    </source>
</evidence>